<keyword evidence="3" id="KW-1185">Reference proteome</keyword>
<dbReference type="KEGG" id="dvi:6634112"/>
<dbReference type="InParanoid" id="B4M9S7"/>
<dbReference type="SMR" id="B4M9S7"/>
<name>B4M9S7_DROVI</name>
<sequence length="333" mass="38344">MSFLVQSNKHFTKGWSSKHNKENDLQCEFYCYKVVKPLLSYAASVRAKEEQFSELQKKIDNQDALIAYLKEVIRQKDNLTATSNKTILIQNDFLITIKKQLALNEAQITKMESEIKLKDSQIDKKNSEIQLLQSKISSELENLIKANTLPSSCLGKLTDIYTIKVPNIEPFLVPCDSKLADNGWTVIQRRVDGSVDFNRDWDQYKAGFGDLHGNFFIGLEKLHHMTLSQPHELYVYLADFENNARYAKYSHFQIGNEYESYKLKKLGTYSGNAGDAFKIHLNMNFTTKNNDNDTSMKANCAHDLYYFRNKQTENLTLIRCAVRPISLIRSCVC</sequence>
<dbReference type="InterPro" id="IPR036056">
    <property type="entry name" value="Fibrinogen-like_C"/>
</dbReference>
<dbReference type="GO" id="GO:0005615">
    <property type="term" value="C:extracellular space"/>
    <property type="evidence" value="ECO:0007669"/>
    <property type="project" value="TreeGrafter"/>
</dbReference>
<dbReference type="HOGENOM" id="CLU_038628_1_2_1"/>
<evidence type="ECO:0000313" key="3">
    <source>
        <dbReference type="Proteomes" id="UP000008792"/>
    </source>
</evidence>
<dbReference type="InterPro" id="IPR002181">
    <property type="entry name" value="Fibrinogen_a/b/g_C_dom"/>
</dbReference>
<dbReference type="eggNOG" id="KOG2579">
    <property type="taxonomic scope" value="Eukaryota"/>
</dbReference>
<dbReference type="Pfam" id="PF00147">
    <property type="entry name" value="Fibrinogen_C"/>
    <property type="match status" value="1"/>
</dbReference>
<gene>
    <name evidence="2" type="primary">Dvir\GJ18375</name>
    <name evidence="2" type="ORF">Dvir_GJ18375</name>
</gene>
<dbReference type="SMART" id="SM00186">
    <property type="entry name" value="FBG"/>
    <property type="match status" value="1"/>
</dbReference>
<dbReference type="PROSITE" id="PS51406">
    <property type="entry name" value="FIBRINOGEN_C_2"/>
    <property type="match status" value="1"/>
</dbReference>
<reference evidence="2 3" key="1">
    <citation type="journal article" date="2007" name="Nature">
        <title>Evolution of genes and genomes on the Drosophila phylogeny.</title>
        <authorList>
            <consortium name="Drosophila 12 Genomes Consortium"/>
            <person name="Clark A.G."/>
            <person name="Eisen M.B."/>
            <person name="Smith D.R."/>
            <person name="Bergman C.M."/>
            <person name="Oliver B."/>
            <person name="Markow T.A."/>
            <person name="Kaufman T.C."/>
            <person name="Kellis M."/>
            <person name="Gelbart W."/>
            <person name="Iyer V.N."/>
            <person name="Pollard D.A."/>
            <person name="Sackton T.B."/>
            <person name="Larracuente A.M."/>
            <person name="Singh N.D."/>
            <person name="Abad J.P."/>
            <person name="Abt D.N."/>
            <person name="Adryan B."/>
            <person name="Aguade M."/>
            <person name="Akashi H."/>
            <person name="Anderson W.W."/>
            <person name="Aquadro C.F."/>
            <person name="Ardell D.H."/>
            <person name="Arguello R."/>
            <person name="Artieri C.G."/>
            <person name="Barbash D.A."/>
            <person name="Barker D."/>
            <person name="Barsanti P."/>
            <person name="Batterham P."/>
            <person name="Batzoglou S."/>
            <person name="Begun D."/>
            <person name="Bhutkar A."/>
            <person name="Blanco E."/>
            <person name="Bosak S.A."/>
            <person name="Bradley R.K."/>
            <person name="Brand A.D."/>
            <person name="Brent M.R."/>
            <person name="Brooks A.N."/>
            <person name="Brown R.H."/>
            <person name="Butlin R.K."/>
            <person name="Caggese C."/>
            <person name="Calvi B.R."/>
            <person name="Bernardo de Carvalho A."/>
            <person name="Caspi A."/>
            <person name="Castrezana S."/>
            <person name="Celniker S.E."/>
            <person name="Chang J.L."/>
            <person name="Chapple C."/>
            <person name="Chatterji S."/>
            <person name="Chinwalla A."/>
            <person name="Civetta A."/>
            <person name="Clifton S.W."/>
            <person name="Comeron J.M."/>
            <person name="Costello J.C."/>
            <person name="Coyne J.A."/>
            <person name="Daub J."/>
            <person name="David R.G."/>
            <person name="Delcher A.L."/>
            <person name="Delehaunty K."/>
            <person name="Do C.B."/>
            <person name="Ebling H."/>
            <person name="Edwards K."/>
            <person name="Eickbush T."/>
            <person name="Evans J.D."/>
            <person name="Filipski A."/>
            <person name="Findeiss S."/>
            <person name="Freyhult E."/>
            <person name="Fulton L."/>
            <person name="Fulton R."/>
            <person name="Garcia A.C."/>
            <person name="Gardiner A."/>
            <person name="Garfield D.A."/>
            <person name="Garvin B.E."/>
            <person name="Gibson G."/>
            <person name="Gilbert D."/>
            <person name="Gnerre S."/>
            <person name="Godfrey J."/>
            <person name="Good R."/>
            <person name="Gotea V."/>
            <person name="Gravely B."/>
            <person name="Greenberg A.J."/>
            <person name="Griffiths-Jones S."/>
            <person name="Gross S."/>
            <person name="Guigo R."/>
            <person name="Gustafson E.A."/>
            <person name="Haerty W."/>
            <person name="Hahn M.W."/>
            <person name="Halligan D.L."/>
            <person name="Halpern A.L."/>
            <person name="Halter G.M."/>
            <person name="Han M.V."/>
            <person name="Heger A."/>
            <person name="Hillier L."/>
            <person name="Hinrichs A.S."/>
            <person name="Holmes I."/>
            <person name="Hoskins R.A."/>
            <person name="Hubisz M.J."/>
            <person name="Hultmark D."/>
            <person name="Huntley M.A."/>
            <person name="Jaffe D.B."/>
            <person name="Jagadeeshan S."/>
            <person name="Jeck W.R."/>
            <person name="Johnson J."/>
            <person name="Jones C.D."/>
            <person name="Jordan W.C."/>
            <person name="Karpen G.H."/>
            <person name="Kataoka E."/>
            <person name="Keightley P.D."/>
            <person name="Kheradpour P."/>
            <person name="Kirkness E.F."/>
            <person name="Koerich L.B."/>
            <person name="Kristiansen K."/>
            <person name="Kudrna D."/>
            <person name="Kulathinal R.J."/>
            <person name="Kumar S."/>
            <person name="Kwok R."/>
            <person name="Lander E."/>
            <person name="Langley C.H."/>
            <person name="Lapoint R."/>
            <person name="Lazzaro B.P."/>
            <person name="Lee S.J."/>
            <person name="Levesque L."/>
            <person name="Li R."/>
            <person name="Lin C.F."/>
            <person name="Lin M.F."/>
            <person name="Lindblad-Toh K."/>
            <person name="Llopart A."/>
            <person name="Long M."/>
            <person name="Low L."/>
            <person name="Lozovsky E."/>
            <person name="Lu J."/>
            <person name="Luo M."/>
            <person name="Machado C.A."/>
            <person name="Makalowski W."/>
            <person name="Marzo M."/>
            <person name="Matsuda M."/>
            <person name="Matzkin L."/>
            <person name="McAllister B."/>
            <person name="McBride C.S."/>
            <person name="McKernan B."/>
            <person name="McKernan K."/>
            <person name="Mendez-Lago M."/>
            <person name="Minx P."/>
            <person name="Mollenhauer M.U."/>
            <person name="Montooth K."/>
            <person name="Mount S.M."/>
            <person name="Mu X."/>
            <person name="Myers E."/>
            <person name="Negre B."/>
            <person name="Newfeld S."/>
            <person name="Nielsen R."/>
            <person name="Noor M.A."/>
            <person name="O'Grady P."/>
            <person name="Pachter L."/>
            <person name="Papaceit M."/>
            <person name="Parisi M.J."/>
            <person name="Parisi M."/>
            <person name="Parts L."/>
            <person name="Pedersen J.S."/>
            <person name="Pesole G."/>
            <person name="Phillippy A.M."/>
            <person name="Ponting C.P."/>
            <person name="Pop M."/>
            <person name="Porcelli D."/>
            <person name="Powell J.R."/>
            <person name="Prohaska S."/>
            <person name="Pruitt K."/>
            <person name="Puig M."/>
            <person name="Quesneville H."/>
            <person name="Ram K.R."/>
            <person name="Rand D."/>
            <person name="Rasmussen M.D."/>
            <person name="Reed L.K."/>
            <person name="Reenan R."/>
            <person name="Reily A."/>
            <person name="Remington K.A."/>
            <person name="Rieger T.T."/>
            <person name="Ritchie M.G."/>
            <person name="Robin C."/>
            <person name="Rogers Y.H."/>
            <person name="Rohde C."/>
            <person name="Rozas J."/>
            <person name="Rubenfield M.J."/>
            <person name="Ruiz A."/>
            <person name="Russo S."/>
            <person name="Salzberg S.L."/>
            <person name="Sanchez-Gracia A."/>
            <person name="Saranga D.J."/>
            <person name="Sato H."/>
            <person name="Schaeffer S.W."/>
            <person name="Schatz M.C."/>
            <person name="Schlenke T."/>
            <person name="Schwartz R."/>
            <person name="Segarra C."/>
            <person name="Singh R.S."/>
            <person name="Sirot L."/>
            <person name="Sirota M."/>
            <person name="Sisneros N.B."/>
            <person name="Smith C.D."/>
            <person name="Smith T.F."/>
            <person name="Spieth J."/>
            <person name="Stage D.E."/>
            <person name="Stark A."/>
            <person name="Stephan W."/>
            <person name="Strausberg R.L."/>
            <person name="Strempel S."/>
            <person name="Sturgill D."/>
            <person name="Sutton G."/>
            <person name="Sutton G.G."/>
            <person name="Tao W."/>
            <person name="Teichmann S."/>
            <person name="Tobari Y.N."/>
            <person name="Tomimura Y."/>
            <person name="Tsolas J.M."/>
            <person name="Valente V.L."/>
            <person name="Venter E."/>
            <person name="Venter J.C."/>
            <person name="Vicario S."/>
            <person name="Vieira F.G."/>
            <person name="Vilella A.J."/>
            <person name="Villasante A."/>
            <person name="Walenz B."/>
            <person name="Wang J."/>
            <person name="Wasserman M."/>
            <person name="Watts T."/>
            <person name="Wilson D."/>
            <person name="Wilson R.K."/>
            <person name="Wing R.A."/>
            <person name="Wolfner M.F."/>
            <person name="Wong A."/>
            <person name="Wong G.K."/>
            <person name="Wu C.I."/>
            <person name="Wu G."/>
            <person name="Yamamoto D."/>
            <person name="Yang H.P."/>
            <person name="Yang S.P."/>
            <person name="Yorke J.A."/>
            <person name="Yoshida K."/>
            <person name="Zdobnov E."/>
            <person name="Zhang P."/>
            <person name="Zhang Y."/>
            <person name="Zimin A.V."/>
            <person name="Baldwin J."/>
            <person name="Abdouelleil A."/>
            <person name="Abdulkadir J."/>
            <person name="Abebe A."/>
            <person name="Abera B."/>
            <person name="Abreu J."/>
            <person name="Acer S.C."/>
            <person name="Aftuck L."/>
            <person name="Alexander A."/>
            <person name="An P."/>
            <person name="Anderson E."/>
            <person name="Anderson S."/>
            <person name="Arachi H."/>
            <person name="Azer M."/>
            <person name="Bachantsang P."/>
            <person name="Barry A."/>
            <person name="Bayul T."/>
            <person name="Berlin A."/>
            <person name="Bessette D."/>
            <person name="Bloom T."/>
            <person name="Blye J."/>
            <person name="Boguslavskiy L."/>
            <person name="Bonnet C."/>
            <person name="Boukhgalter B."/>
            <person name="Bourzgui I."/>
            <person name="Brown A."/>
            <person name="Cahill P."/>
            <person name="Channer S."/>
            <person name="Cheshatsang Y."/>
            <person name="Chuda L."/>
            <person name="Citroen M."/>
            <person name="Collymore A."/>
            <person name="Cooke P."/>
            <person name="Costello M."/>
            <person name="D'Aco K."/>
            <person name="Daza R."/>
            <person name="De Haan G."/>
            <person name="DeGray S."/>
            <person name="DeMaso C."/>
            <person name="Dhargay N."/>
            <person name="Dooley K."/>
            <person name="Dooley E."/>
            <person name="Doricent M."/>
            <person name="Dorje P."/>
            <person name="Dorjee K."/>
            <person name="Dupes A."/>
            <person name="Elong R."/>
            <person name="Falk J."/>
            <person name="Farina A."/>
            <person name="Faro S."/>
            <person name="Ferguson D."/>
            <person name="Fisher S."/>
            <person name="Foley C.D."/>
            <person name="Franke A."/>
            <person name="Friedrich D."/>
            <person name="Gadbois L."/>
            <person name="Gearin G."/>
            <person name="Gearin C.R."/>
            <person name="Giannoukos G."/>
            <person name="Goode T."/>
            <person name="Graham J."/>
            <person name="Grandbois E."/>
            <person name="Grewal S."/>
            <person name="Gyaltsen K."/>
            <person name="Hafez N."/>
            <person name="Hagos B."/>
            <person name="Hall J."/>
            <person name="Henson C."/>
            <person name="Hollinger A."/>
            <person name="Honan T."/>
            <person name="Huard M.D."/>
            <person name="Hughes L."/>
            <person name="Hurhula B."/>
            <person name="Husby M.E."/>
            <person name="Kamat A."/>
            <person name="Kanga B."/>
            <person name="Kashin S."/>
            <person name="Khazanovich D."/>
            <person name="Kisner P."/>
            <person name="Lance K."/>
            <person name="Lara M."/>
            <person name="Lee W."/>
            <person name="Lennon N."/>
            <person name="Letendre F."/>
            <person name="LeVine R."/>
            <person name="Lipovsky A."/>
            <person name="Liu X."/>
            <person name="Liu J."/>
            <person name="Liu S."/>
            <person name="Lokyitsang T."/>
            <person name="Lokyitsang Y."/>
            <person name="Lubonja R."/>
            <person name="Lui A."/>
            <person name="MacDonald P."/>
            <person name="Magnisalis V."/>
            <person name="Maru K."/>
            <person name="Matthews C."/>
            <person name="McCusker W."/>
            <person name="McDonough S."/>
            <person name="Mehta T."/>
            <person name="Meldrim J."/>
            <person name="Meneus L."/>
            <person name="Mihai O."/>
            <person name="Mihalev A."/>
            <person name="Mihova T."/>
            <person name="Mittelman R."/>
            <person name="Mlenga V."/>
            <person name="Montmayeur A."/>
            <person name="Mulrain L."/>
            <person name="Navidi A."/>
            <person name="Naylor J."/>
            <person name="Negash T."/>
            <person name="Nguyen T."/>
            <person name="Nguyen N."/>
            <person name="Nicol R."/>
            <person name="Norbu C."/>
            <person name="Norbu N."/>
            <person name="Novod N."/>
            <person name="O'Neill B."/>
            <person name="Osman S."/>
            <person name="Markiewicz E."/>
            <person name="Oyono O.L."/>
            <person name="Patti C."/>
            <person name="Phunkhang P."/>
            <person name="Pierre F."/>
            <person name="Priest M."/>
            <person name="Raghuraman S."/>
            <person name="Rege F."/>
            <person name="Reyes R."/>
            <person name="Rise C."/>
            <person name="Rogov P."/>
            <person name="Ross K."/>
            <person name="Ryan E."/>
            <person name="Settipalli S."/>
            <person name="Shea T."/>
            <person name="Sherpa N."/>
            <person name="Shi L."/>
            <person name="Shih D."/>
            <person name="Sparrow T."/>
            <person name="Spaulding J."/>
            <person name="Stalker J."/>
            <person name="Stange-Thomann N."/>
            <person name="Stavropoulos S."/>
            <person name="Stone C."/>
            <person name="Strader C."/>
            <person name="Tesfaye S."/>
            <person name="Thomson T."/>
            <person name="Thoulutsang Y."/>
            <person name="Thoulutsang D."/>
            <person name="Topham K."/>
            <person name="Topping I."/>
            <person name="Tsamla T."/>
            <person name="Vassiliev H."/>
            <person name="Vo A."/>
            <person name="Wangchuk T."/>
            <person name="Wangdi T."/>
            <person name="Weiand M."/>
            <person name="Wilkinson J."/>
            <person name="Wilson A."/>
            <person name="Yadav S."/>
            <person name="Young G."/>
            <person name="Yu Q."/>
            <person name="Zembek L."/>
            <person name="Zhong D."/>
            <person name="Zimmer A."/>
            <person name="Zwirko Z."/>
            <person name="Jaffe D.B."/>
            <person name="Alvarez P."/>
            <person name="Brockman W."/>
            <person name="Butler J."/>
            <person name="Chin C."/>
            <person name="Gnerre S."/>
            <person name="Grabherr M."/>
            <person name="Kleber M."/>
            <person name="Mauceli E."/>
            <person name="MacCallum I."/>
        </authorList>
    </citation>
    <scope>NUCLEOTIDE SEQUENCE [LARGE SCALE GENOMIC DNA]</scope>
    <source>
        <strain evidence="3">Tucson 15010-1051.87</strain>
    </source>
</reference>
<dbReference type="Gene3D" id="3.90.215.10">
    <property type="entry name" value="Gamma Fibrinogen, chain A, domain 1"/>
    <property type="match status" value="1"/>
</dbReference>
<dbReference type="SUPFAM" id="SSF56496">
    <property type="entry name" value="Fibrinogen C-terminal domain-like"/>
    <property type="match status" value="1"/>
</dbReference>
<dbReference type="PANTHER" id="PTHR19143">
    <property type="entry name" value="FIBRINOGEN/TENASCIN/ANGIOPOEITIN"/>
    <property type="match status" value="1"/>
</dbReference>
<dbReference type="EMBL" id="CH940654">
    <property type="protein sequence ID" value="EDW57953.2"/>
    <property type="molecule type" value="Genomic_DNA"/>
</dbReference>
<dbReference type="InterPro" id="IPR014716">
    <property type="entry name" value="Fibrinogen_a/b/g_C_1"/>
</dbReference>
<dbReference type="OrthoDB" id="6145874at2759"/>
<protein>
    <recommendedName>
        <fullName evidence="1">Fibrinogen C-terminal domain-containing protein</fullName>
    </recommendedName>
</protein>
<proteinExistence type="predicted"/>
<evidence type="ECO:0000259" key="1">
    <source>
        <dbReference type="PROSITE" id="PS51406"/>
    </source>
</evidence>
<dbReference type="STRING" id="7244.B4M9S7"/>
<dbReference type="Proteomes" id="UP000008792">
    <property type="component" value="Unassembled WGS sequence"/>
</dbReference>
<dbReference type="AlphaFoldDB" id="B4M9S7"/>
<dbReference type="PANTHER" id="PTHR19143:SF327">
    <property type="entry name" value="FI21813P1-RELATED"/>
    <property type="match status" value="1"/>
</dbReference>
<dbReference type="CDD" id="cd00087">
    <property type="entry name" value="FReD"/>
    <property type="match status" value="1"/>
</dbReference>
<feature type="domain" description="Fibrinogen C-terminal" evidence="1">
    <location>
        <begin position="144"/>
        <end position="302"/>
    </location>
</feature>
<dbReference type="InterPro" id="IPR050373">
    <property type="entry name" value="Fibrinogen_C-term_domain"/>
</dbReference>
<accession>B4M9S7</accession>
<organism evidence="2 3">
    <name type="scientific">Drosophila virilis</name>
    <name type="common">Fruit fly</name>
    <dbReference type="NCBI Taxonomy" id="7244"/>
    <lineage>
        <taxon>Eukaryota</taxon>
        <taxon>Metazoa</taxon>
        <taxon>Ecdysozoa</taxon>
        <taxon>Arthropoda</taxon>
        <taxon>Hexapoda</taxon>
        <taxon>Insecta</taxon>
        <taxon>Pterygota</taxon>
        <taxon>Neoptera</taxon>
        <taxon>Endopterygota</taxon>
        <taxon>Diptera</taxon>
        <taxon>Brachycera</taxon>
        <taxon>Muscomorpha</taxon>
        <taxon>Ephydroidea</taxon>
        <taxon>Drosophilidae</taxon>
        <taxon>Drosophila</taxon>
    </lineage>
</organism>
<evidence type="ECO:0000313" key="2">
    <source>
        <dbReference type="EMBL" id="EDW57953.2"/>
    </source>
</evidence>